<dbReference type="KEGG" id="glz:GLAREA_04067"/>
<feature type="compositionally biased region" description="Low complexity" evidence="1">
    <location>
        <begin position="171"/>
        <end position="185"/>
    </location>
</feature>
<dbReference type="RefSeq" id="XP_008082511.1">
    <property type="nucleotide sequence ID" value="XM_008084320.1"/>
</dbReference>
<feature type="compositionally biased region" description="Polar residues" evidence="1">
    <location>
        <begin position="486"/>
        <end position="496"/>
    </location>
</feature>
<feature type="compositionally biased region" description="Low complexity" evidence="1">
    <location>
        <begin position="458"/>
        <end position="483"/>
    </location>
</feature>
<name>S3CZR6_GLAL2</name>
<dbReference type="AlphaFoldDB" id="S3CZR6"/>
<feature type="region of interest" description="Disordered" evidence="1">
    <location>
        <begin position="1"/>
        <end position="110"/>
    </location>
</feature>
<accession>S3CZR6</accession>
<dbReference type="OrthoDB" id="2530523at2759"/>
<feature type="region of interest" description="Disordered" evidence="1">
    <location>
        <begin position="126"/>
        <end position="286"/>
    </location>
</feature>
<feature type="compositionally biased region" description="Polar residues" evidence="1">
    <location>
        <begin position="259"/>
        <end position="279"/>
    </location>
</feature>
<feature type="compositionally biased region" description="Low complexity" evidence="1">
    <location>
        <begin position="215"/>
        <end position="240"/>
    </location>
</feature>
<dbReference type="GeneID" id="19463122"/>
<organism evidence="2 3">
    <name type="scientific">Glarea lozoyensis (strain ATCC 20868 / MF5171)</name>
    <dbReference type="NCBI Taxonomy" id="1116229"/>
    <lineage>
        <taxon>Eukaryota</taxon>
        <taxon>Fungi</taxon>
        <taxon>Dikarya</taxon>
        <taxon>Ascomycota</taxon>
        <taxon>Pezizomycotina</taxon>
        <taxon>Leotiomycetes</taxon>
        <taxon>Helotiales</taxon>
        <taxon>Helotiaceae</taxon>
        <taxon>Glarea</taxon>
    </lineage>
</organism>
<feature type="compositionally biased region" description="Low complexity" evidence="1">
    <location>
        <begin position="358"/>
        <end position="367"/>
    </location>
</feature>
<feature type="compositionally biased region" description="Polar residues" evidence="1">
    <location>
        <begin position="446"/>
        <end position="457"/>
    </location>
</feature>
<feature type="region of interest" description="Disordered" evidence="1">
    <location>
        <begin position="331"/>
        <end position="496"/>
    </location>
</feature>
<evidence type="ECO:0000313" key="3">
    <source>
        <dbReference type="Proteomes" id="UP000016922"/>
    </source>
</evidence>
<feature type="compositionally biased region" description="Basic and acidic residues" evidence="1">
    <location>
        <begin position="374"/>
        <end position="394"/>
    </location>
</feature>
<evidence type="ECO:0000256" key="1">
    <source>
        <dbReference type="SAM" id="MobiDB-lite"/>
    </source>
</evidence>
<reference evidence="2 3" key="1">
    <citation type="journal article" date="2013" name="BMC Genomics">
        <title>Genomics-driven discovery of the pneumocandin biosynthetic gene cluster in the fungus Glarea lozoyensis.</title>
        <authorList>
            <person name="Chen L."/>
            <person name="Yue Q."/>
            <person name="Zhang X."/>
            <person name="Xiang M."/>
            <person name="Wang C."/>
            <person name="Li S."/>
            <person name="Che Y."/>
            <person name="Ortiz-Lopez F.J."/>
            <person name="Bills G.F."/>
            <person name="Liu X."/>
            <person name="An Z."/>
        </authorList>
    </citation>
    <scope>NUCLEOTIDE SEQUENCE [LARGE SCALE GENOMIC DNA]</scope>
    <source>
        <strain evidence="3">ATCC 20868 / MF5171</strain>
    </source>
</reference>
<feature type="compositionally biased region" description="Low complexity" evidence="1">
    <location>
        <begin position="417"/>
        <end position="441"/>
    </location>
</feature>
<dbReference type="eggNOG" id="ENOG502S7XT">
    <property type="taxonomic scope" value="Eukaryota"/>
</dbReference>
<feature type="compositionally biased region" description="Low complexity" evidence="1">
    <location>
        <begin position="36"/>
        <end position="74"/>
    </location>
</feature>
<protein>
    <recommendedName>
        <fullName evidence="4">Glutamine repeat protein-1</fullName>
    </recommendedName>
</protein>
<evidence type="ECO:0000313" key="2">
    <source>
        <dbReference type="EMBL" id="EPE31100.1"/>
    </source>
</evidence>
<dbReference type="HOGENOM" id="CLU_047301_0_0_1"/>
<proteinExistence type="predicted"/>
<dbReference type="EMBL" id="KE145363">
    <property type="protein sequence ID" value="EPE31100.1"/>
    <property type="molecule type" value="Genomic_DNA"/>
</dbReference>
<dbReference type="STRING" id="1116229.S3CZR6"/>
<dbReference type="Proteomes" id="UP000016922">
    <property type="component" value="Unassembled WGS sequence"/>
</dbReference>
<gene>
    <name evidence="2" type="ORF">GLAREA_04067</name>
</gene>
<evidence type="ECO:0008006" key="4">
    <source>
        <dbReference type="Google" id="ProtNLM"/>
    </source>
</evidence>
<sequence length="496" mass="53380">MYAPTYGYSPGNPSASQQFQNGSSQQQPSPLPPSHNPQQHQQHQQHQQQPPAHPHLQQQHSSHQQQPPGQQPQHMMYNAPAPSQYQQPIGGIHQSPYAASGPSMGGNAGGMGMMQNNGMAHMAGSHVPTYQTPYSSSPYGASIPTSSPSNMLPNYMTSTSGAPSFPMATSNMNMNPQQQHQAQRMQPPPNASTPTPGARASPFPGMPINTPPNASSAQSQFSTPQSQPQPLLQTPNNQQNQGGGHGGTILTPQTPNFPPGSQSANATNNPASPLSPGSQSKEKERVSILLDINTELLMEVIHLKTLQKDTGAPEAGADKEKSNLAYLAAIADRSHKPSSQIPAHPAMMLPPPIKLRATSSIPTSSPSSEDKEEAADAKKSETNAERIESLKDYYKQLQALFPGVDPNKEPPIPQPNPAARMQAQQMGAQQQIAGQQNPQAGKQPQMPGQTQGPDLNPQQQKMQQEMLRQKMMQQQHTQNQIAQGMQGMNSQPSQNR</sequence>
<feature type="compositionally biased region" description="Low complexity" evidence="1">
    <location>
        <begin position="14"/>
        <end position="28"/>
    </location>
</feature>
<feature type="compositionally biased region" description="Polar residues" evidence="1">
    <location>
        <begin position="128"/>
        <end position="170"/>
    </location>
</feature>
<keyword evidence="3" id="KW-1185">Reference proteome</keyword>
<dbReference type="OMA" id="PPCPAYL"/>